<dbReference type="InParanoid" id="A0A1Q3ASG0"/>
<dbReference type="GO" id="GO:1902600">
    <property type="term" value="P:proton transmembrane transport"/>
    <property type="evidence" value="ECO:0007669"/>
    <property type="project" value="InterPro"/>
</dbReference>
<dbReference type="InterPro" id="IPR050794">
    <property type="entry name" value="CPA2_transporter"/>
</dbReference>
<evidence type="ECO:0000256" key="8">
    <source>
        <dbReference type="ARBA" id="ARBA00023136"/>
    </source>
</evidence>
<feature type="domain" description="Cation/H+ exchanger transmembrane" evidence="11">
    <location>
        <begin position="51"/>
        <end position="433"/>
    </location>
</feature>
<dbReference type="GO" id="GO:0016020">
    <property type="term" value="C:membrane"/>
    <property type="evidence" value="ECO:0007669"/>
    <property type="project" value="UniProtKB-SubCell"/>
</dbReference>
<dbReference type="Pfam" id="PF23256">
    <property type="entry name" value="CHX17_2nd"/>
    <property type="match status" value="1"/>
</dbReference>
<feature type="transmembrane region" description="Helical" evidence="10">
    <location>
        <begin position="233"/>
        <end position="259"/>
    </location>
</feature>
<dbReference type="Pfam" id="PF23259">
    <property type="entry name" value="CHX17_C"/>
    <property type="match status" value="1"/>
</dbReference>
<feature type="transmembrane region" description="Helical" evidence="10">
    <location>
        <begin position="103"/>
        <end position="120"/>
    </location>
</feature>
<dbReference type="Pfam" id="PF00999">
    <property type="entry name" value="Na_H_Exchanger"/>
    <property type="match status" value="1"/>
</dbReference>
<dbReference type="STRING" id="3775.A0A1Q3ASG0"/>
<evidence type="ECO:0000256" key="3">
    <source>
        <dbReference type="ARBA" id="ARBA00022538"/>
    </source>
</evidence>
<keyword evidence="6 10" id="KW-1133">Transmembrane helix</keyword>
<evidence type="ECO:0000256" key="4">
    <source>
        <dbReference type="ARBA" id="ARBA00022692"/>
    </source>
</evidence>
<dbReference type="GO" id="GO:0006885">
    <property type="term" value="P:regulation of pH"/>
    <property type="evidence" value="ECO:0007669"/>
    <property type="project" value="TreeGrafter"/>
</dbReference>
<evidence type="ECO:0000259" key="11">
    <source>
        <dbReference type="Pfam" id="PF00999"/>
    </source>
</evidence>
<gene>
    <name evidence="14" type="ORF">CFOL_v3_02194</name>
</gene>
<evidence type="ECO:0000313" key="14">
    <source>
        <dbReference type="EMBL" id="GAV58661.1"/>
    </source>
</evidence>
<dbReference type="OrthoDB" id="1868135at2759"/>
<keyword evidence="2" id="KW-0813">Transport</keyword>
<evidence type="ECO:0000256" key="5">
    <source>
        <dbReference type="ARBA" id="ARBA00022958"/>
    </source>
</evidence>
<evidence type="ECO:0000256" key="1">
    <source>
        <dbReference type="ARBA" id="ARBA00004141"/>
    </source>
</evidence>
<dbReference type="Gene3D" id="3.40.50.12370">
    <property type="match status" value="1"/>
</dbReference>
<feature type="transmembrane region" description="Helical" evidence="10">
    <location>
        <begin position="34"/>
        <end position="54"/>
    </location>
</feature>
<evidence type="ECO:0000256" key="2">
    <source>
        <dbReference type="ARBA" id="ARBA00022448"/>
    </source>
</evidence>
<feature type="transmembrane region" description="Helical" evidence="10">
    <location>
        <begin position="132"/>
        <end position="153"/>
    </location>
</feature>
<keyword evidence="7" id="KW-0406">Ion transport</keyword>
<evidence type="ECO:0000313" key="15">
    <source>
        <dbReference type="Proteomes" id="UP000187406"/>
    </source>
</evidence>
<protein>
    <submittedName>
        <fullName evidence="14">Usp domain-containing protein/Na_H_Exchanger domain-containing protein</fullName>
    </submittedName>
</protein>
<dbReference type="GO" id="GO:0015297">
    <property type="term" value="F:antiporter activity"/>
    <property type="evidence" value="ECO:0007669"/>
    <property type="project" value="InterPro"/>
</dbReference>
<name>A0A1Q3ASG0_CEPFO</name>
<dbReference type="Gene3D" id="1.20.1530.20">
    <property type="match status" value="1"/>
</dbReference>
<feature type="domain" description="Cation/H(+) antiporter C-terminal" evidence="13">
    <location>
        <begin position="626"/>
        <end position="773"/>
    </location>
</feature>
<dbReference type="Proteomes" id="UP000187406">
    <property type="component" value="Unassembled WGS sequence"/>
</dbReference>
<feature type="transmembrane region" description="Helical" evidence="10">
    <location>
        <begin position="271"/>
        <end position="291"/>
    </location>
</feature>
<proteinExistence type="inferred from homology"/>
<comment type="similarity">
    <text evidence="9">Belongs to the monovalent cation:proton antiporter 2 (CPA2) transporter (TC 2.A.37) family. CHX (TC 2.A.37.4) subfamily.</text>
</comment>
<comment type="subcellular location">
    <subcellularLocation>
        <location evidence="1">Membrane</location>
        <topology evidence="1">Multi-pass membrane protein</topology>
    </subcellularLocation>
</comment>
<reference evidence="15" key="1">
    <citation type="submission" date="2016-04" db="EMBL/GenBank/DDBJ databases">
        <title>Cephalotus genome sequencing.</title>
        <authorList>
            <person name="Fukushima K."/>
            <person name="Hasebe M."/>
            <person name="Fang X."/>
        </authorList>
    </citation>
    <scope>NUCLEOTIDE SEQUENCE [LARGE SCALE GENOMIC DNA]</scope>
    <source>
        <strain evidence="15">cv. St1</strain>
    </source>
</reference>
<comment type="caution">
    <text evidence="14">The sequence shown here is derived from an EMBL/GenBank/DDBJ whole genome shotgun (WGS) entry which is preliminary data.</text>
</comment>
<evidence type="ECO:0000259" key="13">
    <source>
        <dbReference type="Pfam" id="PF23259"/>
    </source>
</evidence>
<keyword evidence="3" id="KW-0633">Potassium transport</keyword>
<dbReference type="InterPro" id="IPR057291">
    <property type="entry name" value="CHX17_2nd"/>
</dbReference>
<dbReference type="PANTHER" id="PTHR32468:SF66">
    <property type="entry name" value="CATION_H+ EXCHANGER DOMAIN-CONTAINING PROTEIN"/>
    <property type="match status" value="1"/>
</dbReference>
<evidence type="ECO:0000259" key="12">
    <source>
        <dbReference type="Pfam" id="PF23256"/>
    </source>
</evidence>
<dbReference type="EMBL" id="BDDD01000079">
    <property type="protein sequence ID" value="GAV58661.1"/>
    <property type="molecule type" value="Genomic_DNA"/>
</dbReference>
<feature type="transmembrane region" description="Helical" evidence="10">
    <location>
        <begin position="348"/>
        <end position="365"/>
    </location>
</feature>
<dbReference type="InterPro" id="IPR006153">
    <property type="entry name" value="Cation/H_exchanger_TM"/>
</dbReference>
<keyword evidence="15" id="KW-1185">Reference proteome</keyword>
<keyword evidence="8 10" id="KW-0472">Membrane</keyword>
<feature type="transmembrane region" description="Helical" evidence="10">
    <location>
        <begin position="168"/>
        <end position="188"/>
    </location>
</feature>
<evidence type="ECO:0000256" key="9">
    <source>
        <dbReference type="ARBA" id="ARBA00038341"/>
    </source>
</evidence>
<feature type="transmembrane region" description="Helical" evidence="10">
    <location>
        <begin position="200"/>
        <end position="221"/>
    </location>
</feature>
<dbReference type="InterPro" id="IPR057290">
    <property type="entry name" value="CHX17_C"/>
</dbReference>
<keyword evidence="5" id="KW-0630">Potassium</keyword>
<organism evidence="14 15">
    <name type="scientific">Cephalotus follicularis</name>
    <name type="common">Albany pitcher plant</name>
    <dbReference type="NCBI Taxonomy" id="3775"/>
    <lineage>
        <taxon>Eukaryota</taxon>
        <taxon>Viridiplantae</taxon>
        <taxon>Streptophyta</taxon>
        <taxon>Embryophyta</taxon>
        <taxon>Tracheophyta</taxon>
        <taxon>Spermatophyta</taxon>
        <taxon>Magnoliopsida</taxon>
        <taxon>eudicotyledons</taxon>
        <taxon>Gunneridae</taxon>
        <taxon>Pentapetalae</taxon>
        <taxon>rosids</taxon>
        <taxon>fabids</taxon>
        <taxon>Oxalidales</taxon>
        <taxon>Cephalotaceae</taxon>
        <taxon>Cephalotus</taxon>
    </lineage>
</organism>
<dbReference type="GO" id="GO:0012505">
    <property type="term" value="C:endomembrane system"/>
    <property type="evidence" value="ECO:0007669"/>
    <property type="project" value="TreeGrafter"/>
</dbReference>
<evidence type="ECO:0000256" key="10">
    <source>
        <dbReference type="SAM" id="Phobius"/>
    </source>
</evidence>
<feature type="domain" description="Cation/H(+) antiporter central" evidence="12">
    <location>
        <begin position="486"/>
        <end position="616"/>
    </location>
</feature>
<dbReference type="InterPro" id="IPR038770">
    <property type="entry name" value="Na+/solute_symporter_sf"/>
</dbReference>
<feature type="transmembrane region" description="Helical" evidence="10">
    <location>
        <begin position="66"/>
        <end position="83"/>
    </location>
</feature>
<feature type="transmembrane region" description="Helical" evidence="10">
    <location>
        <begin position="413"/>
        <end position="435"/>
    </location>
</feature>
<evidence type="ECO:0000256" key="6">
    <source>
        <dbReference type="ARBA" id="ARBA00022989"/>
    </source>
</evidence>
<dbReference type="GO" id="GO:0006813">
    <property type="term" value="P:potassium ion transport"/>
    <property type="evidence" value="ECO:0007669"/>
    <property type="project" value="UniProtKB-KW"/>
</dbReference>
<dbReference type="PANTHER" id="PTHR32468">
    <property type="entry name" value="CATION/H + ANTIPORTER"/>
    <property type="match status" value="1"/>
</dbReference>
<sequence>MNTTVVPDLNKAFIVCMERDSIRSRGIFFGDSPFAFPVTGLYLQFSISALLTAFLQQILTPLGESAFVSQMLVGIAMGPSVVADESSFMGKVFSKKSYYMSETFAFFGSMLYMFLVGVRMDLSMIRRSGRKAVIIGLCSFFMPMTLNTIIGVILKNSVTMEPALKNDLLFVAAFQSINSFHVIVCLLADLKLLNSELGRLASCSSMISGFCAWFWIVLSFSGQQSLQSKNGSFGMMVLSVCCLLILLICILKPILMWMIKHTPDKIAISEGYVVTIFVMILGTSFVSEVIGQHFLFGPMILGIIVPDGPPLGSALVDKLETFISCIILPSYFVFSGSKMNFSAVHLKTVWIVEFLALWSFIGKVLGAMVPALFYNLAAVDAFSLGLIMSAQGITDALTLQNAMILKLVDQESYSIMVVSIVFLTGITTPIIKALYKPSKRYMSHRNRTIQHADTNAELRMMGCIYHQDNTHSIMDFLKISNPTPKRPICFYVIHLLELKGRSAPLLIHHRPDKKNAFQSNHDSDPIINAFRSYEKQHSNSVLVNLFSAISPYASMHDEICSVALEKRVCLVVVPFHKQWGSHGTEEFKPMRSVNQNILKMAPCSVGILVDRGTLGSKGYASKTSFRIGMIFVGGHDDREALAYAMRIGENPNVSLTVIRVAEPNQEGKYRDDNWELDDGTINEYKIAMVGKKNHVYKVELASDSVEMVSVIRSLSLEDNYDLILVGRHHGSTSRLFIGLTEWNEFPELGYIGDMLVSSDSDCKVSVLVVQQHTFANDDHSSIKSAIVDMPCDSVRGLSVS</sequence>
<dbReference type="AlphaFoldDB" id="A0A1Q3ASG0"/>
<keyword evidence="4 10" id="KW-0812">Transmembrane</keyword>
<accession>A0A1Q3ASG0</accession>
<evidence type="ECO:0000256" key="7">
    <source>
        <dbReference type="ARBA" id="ARBA00023065"/>
    </source>
</evidence>